<dbReference type="GO" id="GO:0006417">
    <property type="term" value="P:regulation of translation"/>
    <property type="evidence" value="ECO:0007669"/>
    <property type="project" value="UniProtKB-KW"/>
</dbReference>
<sequence length="512" mass="56199">MAVADPEPSLDILVRGPEGFTIWNGPPFSNSEPSVKLDKIPCASTKFSEDGSKLMVMRSDSLISIYDSKNLVEIRSLQIPNVLAASISPCGTYIQTFQKSTSPQDKNVVVWRTDTGESVYQVFQKNMTKATWPSIRFSSDEAVACRLATNEAQFFDPKDLSKGIVHRLRVPGIAAFELSKTPGTYVAAFVPESKGMPAIVQIFACAKELQSQPVARKSFFRCSSVQLNWNCGSTGLLVVVQSDVDKTNQSYYGESKLNYLTTDGSYEGLVPLRKEGPVHDVQWSYSGKEFAVVYGFMPAMATIFDKKCNPLLELGTGPYNTVRWNPKGKCFGNLPGDMAFWDYSEKKKLGTTKAELSVTSEWSPDGQYFMTATTAPRLQVDNGIKIFHHNGSLLFKRMFDKLFQVDWKPESPDKFGDSQEVLKSVDSLKLEETAKQGKGSKAAQASSKAVGPNPSAQKPAAYRPPHAKAAAVVQAELFGISPAGELSKNALKNKKKKEKQREKKAAEGASGT</sequence>
<evidence type="ECO:0000256" key="1">
    <source>
        <dbReference type="ARBA" id="ARBA00009573"/>
    </source>
</evidence>
<dbReference type="EMBL" id="WHWC01000014">
    <property type="protein sequence ID" value="KAG8369432.1"/>
    <property type="molecule type" value="Genomic_DNA"/>
</dbReference>
<proteinExistence type="inferred from homology"/>
<dbReference type="GO" id="GO:0000049">
    <property type="term" value="F:tRNA binding"/>
    <property type="evidence" value="ECO:0007669"/>
    <property type="project" value="UniProtKB-UniRule"/>
</dbReference>
<keyword evidence="7 8" id="KW-0648">Protein biosynthesis</keyword>
<keyword evidence="5" id="KW-0677">Repeat</keyword>
<keyword evidence="12" id="KW-1185">Reference proteome</keyword>
<evidence type="ECO:0000259" key="10">
    <source>
        <dbReference type="Pfam" id="PF08662"/>
    </source>
</evidence>
<dbReference type="Proteomes" id="UP000826271">
    <property type="component" value="Unassembled WGS sequence"/>
</dbReference>
<dbReference type="InterPro" id="IPR015943">
    <property type="entry name" value="WD40/YVTN_repeat-like_dom_sf"/>
</dbReference>
<keyword evidence="6 8" id="KW-0810">Translation regulation</keyword>
<dbReference type="Pfam" id="PF08662">
    <property type="entry name" value="eIF2A"/>
    <property type="match status" value="1"/>
</dbReference>
<feature type="domain" description="Translation initiation factor beta propellor-like" evidence="10">
    <location>
        <begin position="217"/>
        <end position="405"/>
    </location>
</feature>
<dbReference type="PANTHER" id="PTHR13227">
    <property type="entry name" value="EUKARYOTIC TRANSLATION INITIATION FACTOR 2A"/>
    <property type="match status" value="1"/>
</dbReference>
<dbReference type="PANTHER" id="PTHR13227:SF0">
    <property type="entry name" value="EUKARYOTIC TRANSLATION INITIATION FACTOR 2A"/>
    <property type="match status" value="1"/>
</dbReference>
<evidence type="ECO:0000313" key="11">
    <source>
        <dbReference type="EMBL" id="KAG8369432.1"/>
    </source>
</evidence>
<dbReference type="SUPFAM" id="SSF69322">
    <property type="entry name" value="Tricorn protease domain 2"/>
    <property type="match status" value="1"/>
</dbReference>
<evidence type="ECO:0000256" key="4">
    <source>
        <dbReference type="ARBA" id="ARBA00022574"/>
    </source>
</evidence>
<dbReference type="GO" id="GO:0043022">
    <property type="term" value="F:ribosome binding"/>
    <property type="evidence" value="ECO:0007669"/>
    <property type="project" value="UniProtKB-UniRule"/>
</dbReference>
<dbReference type="PIRSF" id="PIRSF017222">
    <property type="entry name" value="eIF2A"/>
    <property type="match status" value="1"/>
</dbReference>
<evidence type="ECO:0000256" key="5">
    <source>
        <dbReference type="ARBA" id="ARBA00022737"/>
    </source>
</evidence>
<comment type="function">
    <text evidence="8">Functions in the early steps of protein synthesis of a small number of specific mRNAs. Acts by directing the binding of methionyl-tRNAi to 40S ribosomal subunits. In contrast to the eIF-2 complex, it binds methionyl-tRNAi to 40S subunits in a codon-dependent manner, whereas the eIF-2 complex binds methionyl-tRNAi to 40S subunits in a GTP-dependent manner.</text>
</comment>
<feature type="region of interest" description="Disordered" evidence="9">
    <location>
        <begin position="434"/>
        <end position="467"/>
    </location>
</feature>
<organism evidence="11 12">
    <name type="scientific">Buddleja alternifolia</name>
    <dbReference type="NCBI Taxonomy" id="168488"/>
    <lineage>
        <taxon>Eukaryota</taxon>
        <taxon>Viridiplantae</taxon>
        <taxon>Streptophyta</taxon>
        <taxon>Embryophyta</taxon>
        <taxon>Tracheophyta</taxon>
        <taxon>Spermatophyta</taxon>
        <taxon>Magnoliopsida</taxon>
        <taxon>eudicotyledons</taxon>
        <taxon>Gunneridae</taxon>
        <taxon>Pentapetalae</taxon>
        <taxon>asterids</taxon>
        <taxon>lamiids</taxon>
        <taxon>Lamiales</taxon>
        <taxon>Scrophulariaceae</taxon>
        <taxon>Buddlejeae</taxon>
        <taxon>Buddleja</taxon>
    </lineage>
</organism>
<evidence type="ECO:0000256" key="8">
    <source>
        <dbReference type="PIRNR" id="PIRNR017222"/>
    </source>
</evidence>
<evidence type="ECO:0000256" key="7">
    <source>
        <dbReference type="ARBA" id="ARBA00022917"/>
    </source>
</evidence>
<reference evidence="11" key="1">
    <citation type="submission" date="2019-10" db="EMBL/GenBank/DDBJ databases">
        <authorList>
            <person name="Zhang R."/>
            <person name="Pan Y."/>
            <person name="Wang J."/>
            <person name="Ma R."/>
            <person name="Yu S."/>
        </authorList>
    </citation>
    <scope>NUCLEOTIDE SEQUENCE</scope>
    <source>
        <strain evidence="11">LA-IB0</strain>
        <tissue evidence="11">Leaf</tissue>
    </source>
</reference>
<accession>A0AAV6WLX6</accession>
<protein>
    <recommendedName>
        <fullName evidence="2 8">Eukaryotic translation initiation factor 2A</fullName>
        <shortName evidence="8">eIF-2A</shortName>
    </recommendedName>
</protein>
<dbReference type="GO" id="GO:0022627">
    <property type="term" value="C:cytosolic small ribosomal subunit"/>
    <property type="evidence" value="ECO:0007669"/>
    <property type="project" value="TreeGrafter"/>
</dbReference>
<evidence type="ECO:0000313" key="12">
    <source>
        <dbReference type="Proteomes" id="UP000826271"/>
    </source>
</evidence>
<evidence type="ECO:0000256" key="9">
    <source>
        <dbReference type="SAM" id="MobiDB-lite"/>
    </source>
</evidence>
<dbReference type="InterPro" id="IPR011387">
    <property type="entry name" value="TIF2A"/>
</dbReference>
<feature type="compositionally biased region" description="Low complexity" evidence="9">
    <location>
        <begin position="436"/>
        <end position="449"/>
    </location>
</feature>
<evidence type="ECO:0000256" key="2">
    <source>
        <dbReference type="ARBA" id="ARBA00013819"/>
    </source>
</evidence>
<dbReference type="InterPro" id="IPR013979">
    <property type="entry name" value="TIF_beta_prop-like"/>
</dbReference>
<gene>
    <name evidence="11" type="ORF">BUALT_Bualt14G0013100</name>
</gene>
<keyword evidence="4" id="KW-0853">WD repeat</keyword>
<dbReference type="GO" id="GO:0003729">
    <property type="term" value="F:mRNA binding"/>
    <property type="evidence" value="ECO:0007669"/>
    <property type="project" value="TreeGrafter"/>
</dbReference>
<dbReference type="GO" id="GO:0003743">
    <property type="term" value="F:translation initiation factor activity"/>
    <property type="evidence" value="ECO:0007669"/>
    <property type="project" value="UniProtKB-UniRule"/>
</dbReference>
<name>A0AAV6WLX6_9LAMI</name>
<dbReference type="Gene3D" id="2.130.10.10">
    <property type="entry name" value="YVTN repeat-like/Quinoprotein amine dehydrogenase"/>
    <property type="match status" value="1"/>
</dbReference>
<feature type="region of interest" description="Disordered" evidence="9">
    <location>
        <begin position="486"/>
        <end position="512"/>
    </location>
</feature>
<comment type="caution">
    <text evidence="11">The sequence shown here is derived from an EMBL/GenBank/DDBJ whole genome shotgun (WGS) entry which is preliminary data.</text>
</comment>
<dbReference type="AlphaFoldDB" id="A0AAV6WLX6"/>
<keyword evidence="3 8" id="KW-0396">Initiation factor</keyword>
<evidence type="ECO:0000256" key="6">
    <source>
        <dbReference type="ARBA" id="ARBA00022845"/>
    </source>
</evidence>
<evidence type="ECO:0000256" key="3">
    <source>
        <dbReference type="ARBA" id="ARBA00022540"/>
    </source>
</evidence>
<comment type="similarity">
    <text evidence="1 8">Belongs to the WD repeat EIF2A family.</text>
</comment>